<sequence>MFPDKTFKQYKAMGKINNEKQLCYSTVVSILGATFARKVGCHNNKSQTLEREGAGRSPYKIEGRTRLKVTLAGSLRISASLSLMGRYDCPTKSAFRWLVGIRSTATWSNMCVGRIFAGSISDKRSRSGYAVKRQTSISYESPGEIDGADDHGSAWNDVLSTSD</sequence>
<dbReference type="AlphaFoldDB" id="A0A2P4X041"/>
<evidence type="ECO:0000313" key="2">
    <source>
        <dbReference type="Proteomes" id="UP000237271"/>
    </source>
</evidence>
<accession>A0A2P4X041</accession>
<dbReference type="Proteomes" id="UP000237271">
    <property type="component" value="Unassembled WGS sequence"/>
</dbReference>
<comment type="caution">
    <text evidence="1">The sequence shown here is derived from an EMBL/GenBank/DDBJ whole genome shotgun (WGS) entry which is preliminary data.</text>
</comment>
<name>A0A2P4X041_9STRA</name>
<gene>
    <name evidence="1" type="ORF">PHPALM_36388</name>
</gene>
<protein>
    <submittedName>
        <fullName evidence="1">Uncharacterized protein</fullName>
    </submittedName>
</protein>
<proteinExistence type="predicted"/>
<evidence type="ECO:0000313" key="1">
    <source>
        <dbReference type="EMBL" id="POM58905.1"/>
    </source>
</evidence>
<keyword evidence="2" id="KW-1185">Reference proteome</keyword>
<organism evidence="1 2">
    <name type="scientific">Phytophthora palmivora</name>
    <dbReference type="NCBI Taxonomy" id="4796"/>
    <lineage>
        <taxon>Eukaryota</taxon>
        <taxon>Sar</taxon>
        <taxon>Stramenopiles</taxon>
        <taxon>Oomycota</taxon>
        <taxon>Peronosporomycetes</taxon>
        <taxon>Peronosporales</taxon>
        <taxon>Peronosporaceae</taxon>
        <taxon>Phytophthora</taxon>
    </lineage>
</organism>
<dbReference type="EMBL" id="NCKW01020132">
    <property type="protein sequence ID" value="POM58905.1"/>
    <property type="molecule type" value="Genomic_DNA"/>
</dbReference>
<reference evidence="1 2" key="1">
    <citation type="journal article" date="2017" name="Genome Biol. Evol.">
        <title>Phytophthora megakarya and P. palmivora, closely related causal agents of cacao black pod rot, underwent increases in genome sizes and gene numbers by different mechanisms.</title>
        <authorList>
            <person name="Ali S.S."/>
            <person name="Shao J."/>
            <person name="Lary D.J."/>
            <person name="Kronmiller B."/>
            <person name="Shen D."/>
            <person name="Strem M.D."/>
            <person name="Amoako-Attah I."/>
            <person name="Akrofi A.Y."/>
            <person name="Begoude B.A."/>
            <person name="Ten Hoopen G.M."/>
            <person name="Coulibaly K."/>
            <person name="Kebe B.I."/>
            <person name="Melnick R.L."/>
            <person name="Guiltinan M.J."/>
            <person name="Tyler B.M."/>
            <person name="Meinhardt L.W."/>
            <person name="Bailey B.A."/>
        </authorList>
    </citation>
    <scope>NUCLEOTIDE SEQUENCE [LARGE SCALE GENOMIC DNA]</scope>
    <source>
        <strain evidence="2">sbr112.9</strain>
    </source>
</reference>